<accession>A0ABD2BDC6</accession>
<evidence type="ECO:0000313" key="2">
    <source>
        <dbReference type="Proteomes" id="UP001607302"/>
    </source>
</evidence>
<keyword evidence="2" id="KW-1185">Reference proteome</keyword>
<dbReference type="EMBL" id="JAUDFV010000110">
    <property type="protein sequence ID" value="KAL2730752.1"/>
    <property type="molecule type" value="Genomic_DNA"/>
</dbReference>
<proteinExistence type="predicted"/>
<dbReference type="Proteomes" id="UP001607302">
    <property type="component" value="Unassembled WGS sequence"/>
</dbReference>
<dbReference type="AlphaFoldDB" id="A0ABD2BDC6"/>
<organism evidence="1 2">
    <name type="scientific">Vespula squamosa</name>
    <name type="common">Southern yellow jacket</name>
    <name type="synonym">Wasp</name>
    <dbReference type="NCBI Taxonomy" id="30214"/>
    <lineage>
        <taxon>Eukaryota</taxon>
        <taxon>Metazoa</taxon>
        <taxon>Ecdysozoa</taxon>
        <taxon>Arthropoda</taxon>
        <taxon>Hexapoda</taxon>
        <taxon>Insecta</taxon>
        <taxon>Pterygota</taxon>
        <taxon>Neoptera</taxon>
        <taxon>Endopterygota</taxon>
        <taxon>Hymenoptera</taxon>
        <taxon>Apocrita</taxon>
        <taxon>Aculeata</taxon>
        <taxon>Vespoidea</taxon>
        <taxon>Vespidae</taxon>
        <taxon>Vespinae</taxon>
        <taxon>Vespula</taxon>
    </lineage>
</organism>
<sequence length="97" mass="11297">MTIDLKRFNNNGRPSMSFLPIFSVTSRYHVINKETLITRRSDNISLEGYKDNQDEYNSNVFDTHILSTIRSIPESERQQQQIIQQLMGIYILKGSNS</sequence>
<comment type="caution">
    <text evidence="1">The sequence shown here is derived from an EMBL/GenBank/DDBJ whole genome shotgun (WGS) entry which is preliminary data.</text>
</comment>
<evidence type="ECO:0000313" key="1">
    <source>
        <dbReference type="EMBL" id="KAL2730752.1"/>
    </source>
</evidence>
<gene>
    <name evidence="1" type="ORF">V1478_005165</name>
</gene>
<reference evidence="1 2" key="1">
    <citation type="journal article" date="2024" name="Ann. Entomol. Soc. Am.">
        <title>Genomic analyses of the southern and eastern yellowjacket wasps (Hymenoptera: Vespidae) reveal evolutionary signatures of social life.</title>
        <authorList>
            <person name="Catto M.A."/>
            <person name="Caine P.B."/>
            <person name="Orr S.E."/>
            <person name="Hunt B.G."/>
            <person name="Goodisman M.A.D."/>
        </authorList>
    </citation>
    <scope>NUCLEOTIDE SEQUENCE [LARGE SCALE GENOMIC DNA]</scope>
    <source>
        <strain evidence="1">233</strain>
        <tissue evidence="1">Head and thorax</tissue>
    </source>
</reference>
<protein>
    <submittedName>
        <fullName evidence="1">Uncharacterized protein</fullName>
    </submittedName>
</protein>
<name>A0ABD2BDC6_VESSQ</name>